<dbReference type="STRING" id="356660.SAMN05444336_11436"/>
<dbReference type="OrthoDB" id="512700at2"/>
<dbReference type="PANTHER" id="PTHR43140">
    <property type="entry name" value="TYPE-1 RESTRICTION ENZYME ECOKI SPECIFICITY PROTEIN"/>
    <property type="match status" value="1"/>
</dbReference>
<proteinExistence type="inferred from homology"/>
<dbReference type="Pfam" id="PF01420">
    <property type="entry name" value="Methylase_S"/>
    <property type="match status" value="1"/>
</dbReference>
<reference evidence="5 6" key="1">
    <citation type="submission" date="2016-10" db="EMBL/GenBank/DDBJ databases">
        <authorList>
            <person name="de Groot N.N."/>
        </authorList>
    </citation>
    <scope>NUCLEOTIDE SEQUENCE [LARGE SCALE GENOMIC DNA]</scope>
    <source>
        <strain evidence="5 6">DSM 17890</strain>
    </source>
</reference>
<dbReference type="Gene3D" id="3.90.220.20">
    <property type="entry name" value="DNA methylase specificity domains"/>
    <property type="match status" value="2"/>
</dbReference>
<keyword evidence="3" id="KW-0238">DNA-binding</keyword>
<evidence type="ECO:0000313" key="6">
    <source>
        <dbReference type="Proteomes" id="UP000199118"/>
    </source>
</evidence>
<evidence type="ECO:0000313" key="5">
    <source>
        <dbReference type="EMBL" id="SDX94618.1"/>
    </source>
</evidence>
<organism evidence="5 6">
    <name type="scientific">Albimonas donghaensis</name>
    <dbReference type="NCBI Taxonomy" id="356660"/>
    <lineage>
        <taxon>Bacteria</taxon>
        <taxon>Pseudomonadati</taxon>
        <taxon>Pseudomonadota</taxon>
        <taxon>Alphaproteobacteria</taxon>
        <taxon>Rhodobacterales</taxon>
        <taxon>Paracoccaceae</taxon>
        <taxon>Albimonas</taxon>
    </lineage>
</organism>
<protein>
    <submittedName>
        <fullName evidence="5">Type I restriction enzyme, S subunit</fullName>
    </submittedName>
</protein>
<feature type="domain" description="Type I restriction modification DNA specificity" evidence="4">
    <location>
        <begin position="9"/>
        <end position="165"/>
    </location>
</feature>
<evidence type="ECO:0000256" key="2">
    <source>
        <dbReference type="ARBA" id="ARBA00022747"/>
    </source>
</evidence>
<keyword evidence="2" id="KW-0680">Restriction system</keyword>
<accession>A0A1H3FW81</accession>
<dbReference type="GO" id="GO:0009307">
    <property type="term" value="P:DNA restriction-modification system"/>
    <property type="evidence" value="ECO:0007669"/>
    <property type="project" value="UniProtKB-KW"/>
</dbReference>
<dbReference type="InterPro" id="IPR000055">
    <property type="entry name" value="Restrct_endonuc_typeI_TRD"/>
</dbReference>
<dbReference type="SUPFAM" id="SSF116734">
    <property type="entry name" value="DNA methylase specificity domain"/>
    <property type="match status" value="2"/>
</dbReference>
<evidence type="ECO:0000256" key="3">
    <source>
        <dbReference type="ARBA" id="ARBA00023125"/>
    </source>
</evidence>
<keyword evidence="6" id="KW-1185">Reference proteome</keyword>
<dbReference type="RefSeq" id="WP_092685507.1">
    <property type="nucleotide sequence ID" value="NZ_FNMZ01000014.1"/>
</dbReference>
<gene>
    <name evidence="5" type="ORF">SAMN05444336_11436</name>
</gene>
<dbReference type="InterPro" id="IPR044946">
    <property type="entry name" value="Restrct_endonuc_typeI_TRD_sf"/>
</dbReference>
<sequence>MLDHGQRCSLGEICTFTNGNGFRPKDWAKDGLPIIRIQNLNGSQEFNYFDGEPRKNWIVEPGELLFAWAGVKGVSFGPTIWPGPRGVLNQHIYRVTPKAAVDLHWLHAALQLVTRRVEAKSHGFKSSLVHVHKSDITEQVVSVPPLPEQRRIAGILRTWDEAIDAASRLIDAKRRRLDAITFRLVFGGARLANFGDASARQEARWFNVPAAWRVAKIGDLAKEVSRTNADGAVSEVLSCSKHDGFVRSLEYFKKQIFSADLSGYKIIARGDFGFPSNHVEEGSIGLQTIADIGVVSPIYCVFRFDAKKVDADYAFRVLKTSVFRHMFSVATSASVDRRGSLRWKEFRKLPFPVPPLAEQQAIAAAIDLAAQDLATSKAHLDALKRQKRGLMQKLLTVTGAWRAPAEPAV</sequence>
<dbReference type="EMBL" id="FNMZ01000014">
    <property type="protein sequence ID" value="SDX94618.1"/>
    <property type="molecule type" value="Genomic_DNA"/>
</dbReference>
<evidence type="ECO:0000259" key="4">
    <source>
        <dbReference type="Pfam" id="PF01420"/>
    </source>
</evidence>
<dbReference type="GO" id="GO:0003677">
    <property type="term" value="F:DNA binding"/>
    <property type="evidence" value="ECO:0007669"/>
    <property type="project" value="UniProtKB-KW"/>
</dbReference>
<dbReference type="CDD" id="cd17254">
    <property type="entry name" value="RMtype1_S_FclI-TRD1-CR1_like"/>
    <property type="match status" value="1"/>
</dbReference>
<dbReference type="AlphaFoldDB" id="A0A1H3FW81"/>
<dbReference type="InterPro" id="IPR051212">
    <property type="entry name" value="Type-I_RE_S_subunit"/>
</dbReference>
<name>A0A1H3FW81_9RHOB</name>
<comment type="similarity">
    <text evidence="1">Belongs to the type-I restriction system S methylase family.</text>
</comment>
<dbReference type="PANTHER" id="PTHR43140:SF1">
    <property type="entry name" value="TYPE I RESTRICTION ENZYME ECOKI SPECIFICITY SUBUNIT"/>
    <property type="match status" value="1"/>
</dbReference>
<evidence type="ECO:0000256" key="1">
    <source>
        <dbReference type="ARBA" id="ARBA00010923"/>
    </source>
</evidence>
<dbReference type="Proteomes" id="UP000199118">
    <property type="component" value="Unassembled WGS sequence"/>
</dbReference>